<dbReference type="InterPro" id="IPR004821">
    <property type="entry name" value="Cyt_trans-like"/>
</dbReference>
<evidence type="ECO:0000256" key="3">
    <source>
        <dbReference type="SAM" id="Phobius"/>
    </source>
</evidence>
<comment type="caution">
    <text evidence="5">The sequence shown here is derived from an EMBL/GenBank/DDBJ whole genome shotgun (WGS) entry which is preliminary data.</text>
</comment>
<feature type="transmembrane region" description="Helical" evidence="3">
    <location>
        <begin position="6"/>
        <end position="23"/>
    </location>
</feature>
<dbReference type="Pfam" id="PF01467">
    <property type="entry name" value="CTP_transf_like"/>
    <property type="match status" value="1"/>
</dbReference>
<reference evidence="6" key="1">
    <citation type="journal article" date="2020" name="MBio">
        <title>Horizontal gene transfer to a defensive symbiont with a reduced genome amongst a multipartite beetle microbiome.</title>
        <authorList>
            <person name="Waterworth S.C."/>
            <person name="Florez L.V."/>
            <person name="Rees E.R."/>
            <person name="Hertweck C."/>
            <person name="Kaltenpoth M."/>
            <person name="Kwan J.C."/>
        </authorList>
    </citation>
    <scope>NUCLEOTIDE SEQUENCE [LARGE SCALE GENOMIC DNA]</scope>
</reference>
<proteinExistence type="predicted"/>
<evidence type="ECO:0000256" key="1">
    <source>
        <dbReference type="ARBA" id="ARBA00022679"/>
    </source>
</evidence>
<dbReference type="NCBIfam" id="TIGR00125">
    <property type="entry name" value="cyt_tran_rel"/>
    <property type="match status" value="1"/>
</dbReference>
<dbReference type="GO" id="GO:0016779">
    <property type="term" value="F:nucleotidyltransferase activity"/>
    <property type="evidence" value="ECO:0007669"/>
    <property type="project" value="UniProtKB-KW"/>
</dbReference>
<dbReference type="PANTHER" id="PTHR43793">
    <property type="entry name" value="FAD SYNTHASE"/>
    <property type="match status" value="1"/>
</dbReference>
<dbReference type="EMBL" id="WNDS01000001">
    <property type="protein sequence ID" value="KAF1017379.1"/>
    <property type="molecule type" value="Genomic_DNA"/>
</dbReference>
<gene>
    <name evidence="5" type="primary">tagD</name>
    <name evidence="5" type="ORF">GAK31_00644</name>
</gene>
<sequence length="154" mass="17611">MSHRTVLTYGTFYLFHVGHLNLLRRMRALRDRLVVGVSTDEFNERKGKKTVVPFRDRLAIVESIKYVDIAIAEDDWDQKLSDIQAHGVTIFGMGDDWVGKFDHLAPACEVVYLSRTSDISSTEFKRLLSILDAEHVGELKKALDLISTIVDRFE</sequence>
<evidence type="ECO:0000256" key="2">
    <source>
        <dbReference type="ARBA" id="ARBA00022695"/>
    </source>
</evidence>
<dbReference type="Gene3D" id="3.40.50.620">
    <property type="entry name" value="HUPs"/>
    <property type="match status" value="1"/>
</dbReference>
<dbReference type="Proteomes" id="UP000487117">
    <property type="component" value="Unassembled WGS sequence"/>
</dbReference>
<keyword evidence="3" id="KW-0812">Transmembrane</keyword>
<keyword evidence="2 5" id="KW-0548">Nucleotidyltransferase</keyword>
<protein>
    <submittedName>
        <fullName evidence="5">Glycerol-3-phosphate cytidylyltransferase</fullName>
    </submittedName>
</protein>
<keyword evidence="3" id="KW-1133">Transmembrane helix</keyword>
<dbReference type="SUPFAM" id="SSF52374">
    <property type="entry name" value="Nucleotidylyl transferase"/>
    <property type="match status" value="1"/>
</dbReference>
<feature type="domain" description="Cytidyltransferase-like" evidence="4">
    <location>
        <begin position="7"/>
        <end position="125"/>
    </location>
</feature>
<dbReference type="AlphaFoldDB" id="A0A7V8FJW8"/>
<evidence type="ECO:0000313" key="5">
    <source>
        <dbReference type="EMBL" id="KAF1017379.1"/>
    </source>
</evidence>
<keyword evidence="1 5" id="KW-0808">Transferase</keyword>
<name>A0A7V8FJW8_STEMA</name>
<evidence type="ECO:0000259" key="4">
    <source>
        <dbReference type="Pfam" id="PF01467"/>
    </source>
</evidence>
<dbReference type="InterPro" id="IPR014729">
    <property type="entry name" value="Rossmann-like_a/b/a_fold"/>
</dbReference>
<dbReference type="PANTHER" id="PTHR43793:SF1">
    <property type="entry name" value="FAD SYNTHASE"/>
    <property type="match status" value="1"/>
</dbReference>
<dbReference type="InterPro" id="IPR050385">
    <property type="entry name" value="Archaeal_FAD_synthase"/>
</dbReference>
<accession>A0A7V8FJW8</accession>
<evidence type="ECO:0000313" key="6">
    <source>
        <dbReference type="Proteomes" id="UP000487117"/>
    </source>
</evidence>
<keyword evidence="3" id="KW-0472">Membrane</keyword>
<organism evidence="5 6">
    <name type="scientific">Stenotrophomonas maltophilia</name>
    <name type="common">Pseudomonas maltophilia</name>
    <name type="synonym">Xanthomonas maltophilia</name>
    <dbReference type="NCBI Taxonomy" id="40324"/>
    <lineage>
        <taxon>Bacteria</taxon>
        <taxon>Pseudomonadati</taxon>
        <taxon>Pseudomonadota</taxon>
        <taxon>Gammaproteobacteria</taxon>
        <taxon>Lysobacterales</taxon>
        <taxon>Lysobacteraceae</taxon>
        <taxon>Stenotrophomonas</taxon>
        <taxon>Stenotrophomonas maltophilia group</taxon>
    </lineage>
</organism>